<sequence>MCPSIEAVKCSRSSGCTWVCSEVRLGCCFGKYVLVF</sequence>
<proteinExistence type="predicted"/>
<dbReference type="EMBL" id="VSRR010000750">
    <property type="protein sequence ID" value="MPC19211.1"/>
    <property type="molecule type" value="Genomic_DNA"/>
</dbReference>
<keyword evidence="2" id="KW-1185">Reference proteome</keyword>
<organism evidence="1 2">
    <name type="scientific">Portunus trituberculatus</name>
    <name type="common">Swimming crab</name>
    <name type="synonym">Neptunus trituberculatus</name>
    <dbReference type="NCBI Taxonomy" id="210409"/>
    <lineage>
        <taxon>Eukaryota</taxon>
        <taxon>Metazoa</taxon>
        <taxon>Ecdysozoa</taxon>
        <taxon>Arthropoda</taxon>
        <taxon>Crustacea</taxon>
        <taxon>Multicrustacea</taxon>
        <taxon>Malacostraca</taxon>
        <taxon>Eumalacostraca</taxon>
        <taxon>Eucarida</taxon>
        <taxon>Decapoda</taxon>
        <taxon>Pleocyemata</taxon>
        <taxon>Brachyura</taxon>
        <taxon>Eubrachyura</taxon>
        <taxon>Portunoidea</taxon>
        <taxon>Portunidae</taxon>
        <taxon>Portuninae</taxon>
        <taxon>Portunus</taxon>
    </lineage>
</organism>
<evidence type="ECO:0000313" key="2">
    <source>
        <dbReference type="Proteomes" id="UP000324222"/>
    </source>
</evidence>
<name>A0A5B7DCV8_PORTR</name>
<gene>
    <name evidence="1" type="ORF">E2C01_012121</name>
</gene>
<dbReference type="AlphaFoldDB" id="A0A5B7DCV8"/>
<accession>A0A5B7DCV8</accession>
<reference evidence="1 2" key="1">
    <citation type="submission" date="2019-05" db="EMBL/GenBank/DDBJ databases">
        <title>Another draft genome of Portunus trituberculatus and its Hox gene families provides insights of decapod evolution.</title>
        <authorList>
            <person name="Jeong J.-H."/>
            <person name="Song I."/>
            <person name="Kim S."/>
            <person name="Choi T."/>
            <person name="Kim D."/>
            <person name="Ryu S."/>
            <person name="Kim W."/>
        </authorList>
    </citation>
    <scope>NUCLEOTIDE SEQUENCE [LARGE SCALE GENOMIC DNA]</scope>
    <source>
        <tissue evidence="1">Muscle</tissue>
    </source>
</reference>
<dbReference type="Proteomes" id="UP000324222">
    <property type="component" value="Unassembled WGS sequence"/>
</dbReference>
<protein>
    <submittedName>
        <fullName evidence="1">Uncharacterized protein</fullName>
    </submittedName>
</protein>
<comment type="caution">
    <text evidence="1">The sequence shown here is derived from an EMBL/GenBank/DDBJ whole genome shotgun (WGS) entry which is preliminary data.</text>
</comment>
<evidence type="ECO:0000313" key="1">
    <source>
        <dbReference type="EMBL" id="MPC19211.1"/>
    </source>
</evidence>